<evidence type="ECO:0000313" key="2">
    <source>
        <dbReference type="EMBL" id="BAB21901.1"/>
    </source>
</evidence>
<dbReference type="AlphaFoldDB" id="Q9BGY0"/>
<sequence length="141" mass="15382">MMQASVLPCEWQHRLRSQDSGGSPYSGGVLTPRTGAQLWLAQESRWVFLPCRQWQGFSWRARVSGLLLWAVLLLRLCTQDLVVGGVPLLLIVTQCQLHGGPGRMSSLCQLQHCCSSAGEPDLEPDRGGPFPSDCNTAPPAP</sequence>
<evidence type="ECO:0000256" key="1">
    <source>
        <dbReference type="SAM" id="MobiDB-lite"/>
    </source>
</evidence>
<protein>
    <submittedName>
        <fullName evidence="2">Uncharacterized protein</fullName>
    </submittedName>
</protein>
<dbReference type="EMBL" id="AB055277">
    <property type="protein sequence ID" value="BAB21901.1"/>
    <property type="molecule type" value="mRNA"/>
</dbReference>
<proteinExistence type="evidence at transcript level"/>
<accession>Q9BGY0</accession>
<name>Q9BGY0_MACFA</name>
<reference evidence="2" key="1">
    <citation type="journal article" date="2002" name="Genome Biol.">
        <title>Prediction of unidentified human genes on the basis of sequence similarity to novel cDNAs from cynomolgus monkey brain.</title>
        <authorList>
            <person name="Osada N."/>
            <person name="Hida M."/>
            <person name="Kusuda J."/>
            <person name="Tanuma R."/>
            <person name="Hirata M."/>
            <person name="Hirai M."/>
            <person name="Terao K."/>
            <person name="Suzuki Y."/>
            <person name="Sugano S."/>
            <person name="Hashimoto K."/>
        </authorList>
    </citation>
    <scope>NUCLEOTIDE SEQUENCE</scope>
    <source>
        <tissue evidence="2">Frontal lobe left</tissue>
    </source>
</reference>
<feature type="region of interest" description="Disordered" evidence="1">
    <location>
        <begin position="119"/>
        <end position="141"/>
    </location>
</feature>
<organism evidence="2">
    <name type="scientific">Macaca fascicularis</name>
    <name type="common">Crab-eating macaque</name>
    <name type="synonym">Cynomolgus monkey</name>
    <dbReference type="NCBI Taxonomy" id="9541"/>
    <lineage>
        <taxon>Eukaryota</taxon>
        <taxon>Metazoa</taxon>
        <taxon>Chordata</taxon>
        <taxon>Craniata</taxon>
        <taxon>Vertebrata</taxon>
        <taxon>Euteleostomi</taxon>
        <taxon>Mammalia</taxon>
        <taxon>Eutheria</taxon>
        <taxon>Euarchontoglires</taxon>
        <taxon>Primates</taxon>
        <taxon>Haplorrhini</taxon>
        <taxon>Catarrhini</taxon>
        <taxon>Cercopithecidae</taxon>
        <taxon>Cercopithecinae</taxon>
        <taxon>Macaca</taxon>
    </lineage>
</organism>